<protein>
    <recommendedName>
        <fullName evidence="3">Gfo/Idh/MocA-like oxidoreductase C-terminal domain-containing protein</fullName>
    </recommendedName>
</protein>
<sequence length="231" mass="25187">MCCTLREADAIREAFERAGVMLEFGPPRRNWTVYQQARAIAASGELGRVQRVVGFWGNSVGGHGLDTVLYLAGDPEEVTSIRGTLDTLSPAPGDTSHMNFVKDPSIRSALIEFADGPDIAVVGTGNLEFELVCEGGLIRVHNDGEELAVRRKETRAGFDPVPVEPVEHWSGTVRKIRDLVQAIRTGQPAVSNLRIAMLSTEIGFGLYESHLRGGTAVRPPIPNRDRIVSSW</sequence>
<dbReference type="Proteomes" id="UP001174909">
    <property type="component" value="Unassembled WGS sequence"/>
</dbReference>
<evidence type="ECO:0000313" key="1">
    <source>
        <dbReference type="EMBL" id="CAI8043734.1"/>
    </source>
</evidence>
<reference evidence="1" key="1">
    <citation type="submission" date="2023-03" db="EMBL/GenBank/DDBJ databases">
        <authorList>
            <person name="Steffen K."/>
            <person name="Cardenas P."/>
        </authorList>
    </citation>
    <scope>NUCLEOTIDE SEQUENCE</scope>
</reference>
<dbReference type="EMBL" id="CASHTH010003352">
    <property type="protein sequence ID" value="CAI8043734.1"/>
    <property type="molecule type" value="Genomic_DNA"/>
</dbReference>
<accession>A0AA35X4C8</accession>
<comment type="caution">
    <text evidence="1">The sequence shown here is derived from an EMBL/GenBank/DDBJ whole genome shotgun (WGS) entry which is preliminary data.</text>
</comment>
<gene>
    <name evidence="1" type="ORF">GBAR_LOCUS24263</name>
</gene>
<evidence type="ECO:0008006" key="3">
    <source>
        <dbReference type="Google" id="ProtNLM"/>
    </source>
</evidence>
<dbReference type="AlphaFoldDB" id="A0AA35X4C8"/>
<dbReference type="Gene3D" id="3.30.360.10">
    <property type="entry name" value="Dihydrodipicolinate Reductase, domain 2"/>
    <property type="match status" value="1"/>
</dbReference>
<keyword evidence="2" id="KW-1185">Reference proteome</keyword>
<proteinExistence type="predicted"/>
<name>A0AA35X4C8_GEOBA</name>
<organism evidence="1 2">
    <name type="scientific">Geodia barretti</name>
    <name type="common">Barrett's horny sponge</name>
    <dbReference type="NCBI Taxonomy" id="519541"/>
    <lineage>
        <taxon>Eukaryota</taxon>
        <taxon>Metazoa</taxon>
        <taxon>Porifera</taxon>
        <taxon>Demospongiae</taxon>
        <taxon>Heteroscleromorpha</taxon>
        <taxon>Tetractinellida</taxon>
        <taxon>Astrophorina</taxon>
        <taxon>Geodiidae</taxon>
        <taxon>Geodia</taxon>
    </lineage>
</organism>
<evidence type="ECO:0000313" key="2">
    <source>
        <dbReference type="Proteomes" id="UP001174909"/>
    </source>
</evidence>
<dbReference type="SUPFAM" id="SSF55347">
    <property type="entry name" value="Glyceraldehyde-3-phosphate dehydrogenase-like, C-terminal domain"/>
    <property type="match status" value="1"/>
</dbReference>